<dbReference type="PANTHER" id="PTHR33178:SF10">
    <property type="entry name" value="STRESS-RESPONSE A_B BARREL DOMAIN-CONTAINING PROTEIN"/>
    <property type="match status" value="1"/>
</dbReference>
<accession>A0ABR0JD93</accession>
<evidence type="ECO:0000259" key="3">
    <source>
        <dbReference type="PROSITE" id="PS51502"/>
    </source>
</evidence>
<dbReference type="InterPro" id="IPR013097">
    <property type="entry name" value="Dabb"/>
</dbReference>
<proteinExistence type="predicted"/>
<keyword evidence="5" id="KW-1185">Reference proteome</keyword>
<evidence type="ECO:0000256" key="2">
    <source>
        <dbReference type="SAM" id="Phobius"/>
    </source>
</evidence>
<dbReference type="InterPro" id="IPR011008">
    <property type="entry name" value="Dimeric_a/b-barrel"/>
</dbReference>
<dbReference type="SUPFAM" id="SSF54909">
    <property type="entry name" value="Dimeric alpha+beta barrel"/>
    <property type="match status" value="1"/>
</dbReference>
<dbReference type="PANTHER" id="PTHR33178">
    <property type="match status" value="1"/>
</dbReference>
<dbReference type="Pfam" id="PF07876">
    <property type="entry name" value="Dabb"/>
    <property type="match status" value="1"/>
</dbReference>
<protein>
    <recommendedName>
        <fullName evidence="3">Stress-response A/B barrel domain-containing protein</fullName>
    </recommendedName>
</protein>
<keyword evidence="2" id="KW-1133">Transmembrane helix</keyword>
<gene>
    <name evidence="4" type="ORF">LTR69_004983</name>
</gene>
<organism evidence="4 5">
    <name type="scientific">Exophiala sideris</name>
    <dbReference type="NCBI Taxonomy" id="1016849"/>
    <lineage>
        <taxon>Eukaryota</taxon>
        <taxon>Fungi</taxon>
        <taxon>Dikarya</taxon>
        <taxon>Ascomycota</taxon>
        <taxon>Pezizomycotina</taxon>
        <taxon>Eurotiomycetes</taxon>
        <taxon>Chaetothyriomycetidae</taxon>
        <taxon>Chaetothyriales</taxon>
        <taxon>Herpotrichiellaceae</taxon>
        <taxon>Exophiala</taxon>
    </lineage>
</organism>
<dbReference type="Gene3D" id="3.30.70.100">
    <property type="match status" value="1"/>
</dbReference>
<dbReference type="InterPro" id="IPR044662">
    <property type="entry name" value="HS1/DABB1-like"/>
</dbReference>
<evidence type="ECO:0000313" key="5">
    <source>
        <dbReference type="Proteomes" id="UP001345691"/>
    </source>
</evidence>
<comment type="subunit">
    <text evidence="1">Homodimer.</text>
</comment>
<sequence length="139" mass="15545">MATFRPRGHPQVFFISLPIFQAVLLFISLPDQEYVPNMPIYHIVLFKLKPGVTPGQISEFVTVAKGMVGKVPGLRKLEANTPHISTAHRGQGFNMGIVAILDKGEDIKVYAEHPAHLEVQDIRMKICDDALAYDLEYSE</sequence>
<reference evidence="4 5" key="1">
    <citation type="submission" date="2023-08" db="EMBL/GenBank/DDBJ databases">
        <title>Black Yeasts Isolated from many extreme environments.</title>
        <authorList>
            <person name="Coleine C."/>
            <person name="Stajich J.E."/>
            <person name="Selbmann L."/>
        </authorList>
    </citation>
    <scope>NUCLEOTIDE SEQUENCE [LARGE SCALE GENOMIC DNA]</scope>
    <source>
        <strain evidence="4 5">CCFEE 6328</strain>
    </source>
</reference>
<feature type="domain" description="Stress-response A/B barrel" evidence="3">
    <location>
        <begin position="40"/>
        <end position="135"/>
    </location>
</feature>
<dbReference type="EMBL" id="JAVRRF010000009">
    <property type="protein sequence ID" value="KAK5061800.1"/>
    <property type="molecule type" value="Genomic_DNA"/>
</dbReference>
<keyword evidence="2" id="KW-0812">Transmembrane</keyword>
<feature type="transmembrane region" description="Helical" evidence="2">
    <location>
        <begin position="12"/>
        <end position="29"/>
    </location>
</feature>
<evidence type="ECO:0000313" key="4">
    <source>
        <dbReference type="EMBL" id="KAK5061800.1"/>
    </source>
</evidence>
<dbReference type="Proteomes" id="UP001345691">
    <property type="component" value="Unassembled WGS sequence"/>
</dbReference>
<name>A0ABR0JD93_9EURO</name>
<comment type="caution">
    <text evidence="4">The sequence shown here is derived from an EMBL/GenBank/DDBJ whole genome shotgun (WGS) entry which is preliminary data.</text>
</comment>
<keyword evidence="2" id="KW-0472">Membrane</keyword>
<evidence type="ECO:0000256" key="1">
    <source>
        <dbReference type="ARBA" id="ARBA00011738"/>
    </source>
</evidence>
<dbReference type="SMART" id="SM00886">
    <property type="entry name" value="Dabb"/>
    <property type="match status" value="1"/>
</dbReference>
<dbReference type="PROSITE" id="PS51502">
    <property type="entry name" value="S_R_A_B_BARREL"/>
    <property type="match status" value="1"/>
</dbReference>